<evidence type="ECO:0000256" key="3">
    <source>
        <dbReference type="ARBA" id="ARBA00022692"/>
    </source>
</evidence>
<evidence type="ECO:0000256" key="6">
    <source>
        <dbReference type="SAM" id="Phobius"/>
    </source>
</evidence>
<feature type="transmembrane region" description="Helical" evidence="6">
    <location>
        <begin position="271"/>
        <end position="288"/>
    </location>
</feature>
<dbReference type="EMBL" id="MN577574">
    <property type="protein sequence ID" value="QGT51422.1"/>
    <property type="molecule type" value="Genomic_DNA"/>
</dbReference>
<evidence type="ECO:0000256" key="5">
    <source>
        <dbReference type="ARBA" id="ARBA00023136"/>
    </source>
</evidence>
<accession>A0A650EPP1</accession>
<dbReference type="GO" id="GO:0005886">
    <property type="term" value="C:plasma membrane"/>
    <property type="evidence" value="ECO:0007669"/>
    <property type="project" value="UniProtKB-SubCell"/>
</dbReference>
<proteinExistence type="predicted"/>
<feature type="transmembrane region" description="Helical" evidence="6">
    <location>
        <begin position="32"/>
        <end position="51"/>
    </location>
</feature>
<dbReference type="GO" id="GO:0022857">
    <property type="term" value="F:transmembrane transporter activity"/>
    <property type="evidence" value="ECO:0007669"/>
    <property type="project" value="InterPro"/>
</dbReference>
<feature type="transmembrane region" description="Helical" evidence="6">
    <location>
        <begin position="187"/>
        <end position="207"/>
    </location>
</feature>
<feature type="transmembrane region" description="Helical" evidence="6">
    <location>
        <begin position="57"/>
        <end position="76"/>
    </location>
</feature>
<dbReference type="Pfam" id="PF02653">
    <property type="entry name" value="BPD_transp_2"/>
    <property type="match status" value="1"/>
</dbReference>
<keyword evidence="2" id="KW-1003">Cell membrane</keyword>
<evidence type="ECO:0000313" key="7">
    <source>
        <dbReference type="EMBL" id="QGT51422.1"/>
    </source>
</evidence>
<reference evidence="7" key="1">
    <citation type="journal article" date="2020" name="J. ISSAAS">
        <title>Lactobacilli and other gastrointestinal microbiota of Peromyscus leucopus, reservoir host for agents of Lyme disease and other zoonoses in North America.</title>
        <authorList>
            <person name="Milovic A."/>
            <person name="Bassam K."/>
            <person name="Shao H."/>
            <person name="Chatzistamou I."/>
            <person name="Tufts D.M."/>
            <person name="Diuk-Wasser M."/>
            <person name="Barbour A.G."/>
        </authorList>
    </citation>
    <scope>NUCLEOTIDE SEQUENCE</scope>
    <source>
        <strain evidence="7">LL50</strain>
    </source>
</reference>
<keyword evidence="3 6" id="KW-0812">Transmembrane</keyword>
<evidence type="ECO:0000256" key="2">
    <source>
        <dbReference type="ARBA" id="ARBA00022475"/>
    </source>
</evidence>
<feature type="transmembrane region" description="Helical" evidence="6">
    <location>
        <begin position="6"/>
        <end position="25"/>
    </location>
</feature>
<dbReference type="PANTHER" id="PTHR32196:SF69">
    <property type="entry name" value="BRANCHED-CHAIN AMINO ACID TRANSPORT SYSTEM, PERMEASE PROTEIN"/>
    <property type="match status" value="1"/>
</dbReference>
<evidence type="ECO:0000256" key="1">
    <source>
        <dbReference type="ARBA" id="ARBA00004651"/>
    </source>
</evidence>
<feature type="transmembrane region" description="Helical" evidence="6">
    <location>
        <begin position="133"/>
        <end position="157"/>
    </location>
</feature>
<gene>
    <name evidence="7" type="ORF">Unknown280_1140</name>
</gene>
<keyword evidence="4 6" id="KW-1133">Transmembrane helix</keyword>
<comment type="subcellular location">
    <subcellularLocation>
        <location evidence="1">Cell membrane</location>
        <topology evidence="1">Multi-pass membrane protein</topology>
    </subcellularLocation>
</comment>
<organism evidence="7">
    <name type="scientific">uncultured Spirochaetaceae bacterium</name>
    <dbReference type="NCBI Taxonomy" id="201186"/>
    <lineage>
        <taxon>Bacteria</taxon>
        <taxon>Pseudomonadati</taxon>
        <taxon>Spirochaetota</taxon>
        <taxon>Spirochaetia</taxon>
        <taxon>Spirochaetales</taxon>
        <taxon>Spirochaetaceae</taxon>
        <taxon>environmental samples</taxon>
    </lineage>
</organism>
<evidence type="ECO:0000256" key="4">
    <source>
        <dbReference type="ARBA" id="ARBA00022989"/>
    </source>
</evidence>
<protein>
    <submittedName>
        <fullName evidence="7">ABC transporter permease</fullName>
    </submittedName>
</protein>
<feature type="transmembrane region" description="Helical" evidence="6">
    <location>
        <begin position="213"/>
        <end position="234"/>
    </location>
</feature>
<dbReference type="CDD" id="cd06574">
    <property type="entry name" value="TM_PBP1_branched-chain-AA_like"/>
    <property type="match status" value="1"/>
</dbReference>
<dbReference type="InterPro" id="IPR001851">
    <property type="entry name" value="ABC_transp_permease"/>
</dbReference>
<feature type="transmembrane region" description="Helical" evidence="6">
    <location>
        <begin position="83"/>
        <end position="102"/>
    </location>
</feature>
<name>A0A650EPP1_9SPIO</name>
<feature type="transmembrane region" description="Helical" evidence="6">
    <location>
        <begin position="246"/>
        <end position="265"/>
    </location>
</feature>
<keyword evidence="5 6" id="KW-0472">Membrane</keyword>
<sequence length="321" mass="34008">MLGAVSQGILWGIMALGVYITFKILNFADMTVDGSFALGGCTCAVLIVNGWNPLLTLLVAVAAGMLAGALTGLLHTKLNIPGILAGILMQLALYSINLHVLGGPNKSLSRENLTIINRISEFLKLKKLMPSQAATFSTLITGIIFATAIVILLYWYFGTEIGSAIRATGNNERMGRAQGINTDNMKVLALMISNGIVALSGGLVMQQQRFGDVSMGIGAIVIGLASIIIGEVFLGAKFSFGVQLLGVLLGAVIYRMIIALVLQLGMKSQDMKLFSAIIVAFALSLPVLKKKFIRKKNTSAAASEDAYVSKKSVNPEAEAKL</sequence>
<dbReference type="PANTHER" id="PTHR32196">
    <property type="entry name" value="ABC TRANSPORTER PERMEASE PROTEIN YPHD-RELATED-RELATED"/>
    <property type="match status" value="1"/>
</dbReference>
<dbReference type="AlphaFoldDB" id="A0A650EPP1"/>